<comment type="caution">
    <text evidence="2">The sequence shown here is derived from an EMBL/GenBank/DDBJ whole genome shotgun (WGS) entry which is preliminary data.</text>
</comment>
<evidence type="ECO:0000313" key="2">
    <source>
        <dbReference type="EMBL" id="KXZ53231.1"/>
    </source>
</evidence>
<accession>A0A150GTT1</accession>
<dbReference type="GO" id="GO:0008374">
    <property type="term" value="F:O-acyltransferase activity"/>
    <property type="evidence" value="ECO:0007669"/>
    <property type="project" value="InterPro"/>
</dbReference>
<proteinExistence type="predicted"/>
<dbReference type="AlphaFoldDB" id="A0A150GTT1"/>
<keyword evidence="3" id="KW-1185">Reference proteome</keyword>
<reference evidence="3" key="1">
    <citation type="journal article" date="2016" name="Nat. Commun.">
        <title>The Gonium pectorale genome demonstrates co-option of cell cycle regulation during the evolution of multicellularity.</title>
        <authorList>
            <person name="Hanschen E.R."/>
            <person name="Marriage T.N."/>
            <person name="Ferris P.J."/>
            <person name="Hamaji T."/>
            <person name="Toyoda A."/>
            <person name="Fujiyama A."/>
            <person name="Neme R."/>
            <person name="Noguchi H."/>
            <person name="Minakuchi Y."/>
            <person name="Suzuki M."/>
            <person name="Kawai-Toyooka H."/>
            <person name="Smith D.R."/>
            <person name="Sparks H."/>
            <person name="Anderson J."/>
            <person name="Bakaric R."/>
            <person name="Luria V."/>
            <person name="Karger A."/>
            <person name="Kirschner M.W."/>
            <person name="Durand P.M."/>
            <person name="Michod R.E."/>
            <person name="Nozaki H."/>
            <person name="Olson B.J."/>
        </authorList>
    </citation>
    <scope>NUCLEOTIDE SEQUENCE [LARGE SCALE GENOMIC DNA]</scope>
    <source>
        <strain evidence="3">NIES-2863</strain>
    </source>
</reference>
<evidence type="ECO:0008006" key="4">
    <source>
        <dbReference type="Google" id="ProtNLM"/>
    </source>
</evidence>
<dbReference type="GO" id="GO:0006629">
    <property type="term" value="P:lipid metabolic process"/>
    <property type="evidence" value="ECO:0007669"/>
    <property type="project" value="InterPro"/>
</dbReference>
<name>A0A150GTT1_GONPE</name>
<sequence length="401" mass="41730">MLCPVVPRGPSEGGRQAKGTAGGADGPHECNHASSGTCDACSGSNSDALRRTHSAAYRAGGDRSRLLRELAGKLLACAVSTAVAARFGSAVPLALHLALSYGMLALMGGIMDTMALYCTAVWGLDLVPPFHDPFRATSLADVTQGGSHAGLAAGEATGVATSDPDLKDAARPIAIVGQLAGLNEMPELPATPRGEVPDAGWAALKPCRRGGGNSGGTGRRAHGGGDSDGGGGGRAMAATVKCCAMVMGRPAAGCARKLALMGRAWWRNVRFRRAAALLVVFVFSGIEHEIFHWYIQRFVSWSWLTFFSVHGVLLVAEGAVRRAARCAAAADGRAGGGTAGVFPRAAECLVHMPTWLARLLTLAVLEATAYLWFFDVLLEPGVVGRVVRSVRSMVAEMLLRT</sequence>
<evidence type="ECO:0000313" key="3">
    <source>
        <dbReference type="Proteomes" id="UP000075714"/>
    </source>
</evidence>
<dbReference type="OrthoDB" id="1077582at2759"/>
<dbReference type="PANTHER" id="PTHR31595:SF57">
    <property type="entry name" value="OS04G0481900 PROTEIN"/>
    <property type="match status" value="1"/>
</dbReference>
<dbReference type="Proteomes" id="UP000075714">
    <property type="component" value="Unassembled WGS sequence"/>
</dbReference>
<organism evidence="2 3">
    <name type="scientific">Gonium pectorale</name>
    <name type="common">Green alga</name>
    <dbReference type="NCBI Taxonomy" id="33097"/>
    <lineage>
        <taxon>Eukaryota</taxon>
        <taxon>Viridiplantae</taxon>
        <taxon>Chlorophyta</taxon>
        <taxon>core chlorophytes</taxon>
        <taxon>Chlorophyceae</taxon>
        <taxon>CS clade</taxon>
        <taxon>Chlamydomonadales</taxon>
        <taxon>Volvocaceae</taxon>
        <taxon>Gonium</taxon>
    </lineage>
</organism>
<feature type="region of interest" description="Disordered" evidence="1">
    <location>
        <begin position="1"/>
        <end position="26"/>
    </location>
</feature>
<dbReference type="PANTHER" id="PTHR31595">
    <property type="entry name" value="LONG-CHAIN-ALCOHOL O-FATTY-ACYLTRANSFERASE 3-RELATED"/>
    <property type="match status" value="1"/>
</dbReference>
<feature type="region of interest" description="Disordered" evidence="1">
    <location>
        <begin position="210"/>
        <end position="232"/>
    </location>
</feature>
<gene>
    <name evidence="2" type="ORF">GPECTOR_7g1125</name>
</gene>
<evidence type="ECO:0000256" key="1">
    <source>
        <dbReference type="SAM" id="MobiDB-lite"/>
    </source>
</evidence>
<dbReference type="EMBL" id="LSYV01000008">
    <property type="protein sequence ID" value="KXZ53231.1"/>
    <property type="molecule type" value="Genomic_DNA"/>
</dbReference>
<dbReference type="InterPro" id="IPR044851">
    <property type="entry name" value="Wax_synthase"/>
</dbReference>
<protein>
    <recommendedName>
        <fullName evidence="4">Wax synthase domain-containing protein</fullName>
    </recommendedName>
</protein>